<sequence length="355" mass="40982">MNKARLYWSLQIGAWLIFAVLQMIGFVEFQQKELTSTQVYFYLSEAAAFMLITHFFRYVLIKSGWLSLYFRELIPRVVFSVIVMAMVMYGIRLLISLPLDIFVASAAFDSGKLISLVTGYTIILFLWAVFYLTYHYFERYNLSLKRQAEMNEIELSNLKSQLNPHFIFNALNSIRALVDEDPKKSKHAITQLSTILRSTLVSDQNSLANFEDELKTVRNYLGLESIRYEERLKVDYEIDPESYKFQVPPLMLQTLVENGIKHGISQLKEGGVIKISSKVKGDHLQLIIRNSGQLRKMNGRAHKKPGGLGLINTRRRLDLIYGKNASFQIKNESGTMVRTELVLPYNRMEYESADN</sequence>
<keyword evidence="1" id="KW-0812">Transmembrane</keyword>
<dbReference type="RefSeq" id="WP_225699190.1">
    <property type="nucleotide sequence ID" value="NZ_JAIXNE010000005.1"/>
</dbReference>
<dbReference type="GO" id="GO:0000155">
    <property type="term" value="F:phosphorelay sensor kinase activity"/>
    <property type="evidence" value="ECO:0007669"/>
    <property type="project" value="InterPro"/>
</dbReference>
<feature type="transmembrane region" description="Helical" evidence="1">
    <location>
        <begin position="39"/>
        <end position="61"/>
    </location>
</feature>
<feature type="transmembrane region" description="Helical" evidence="1">
    <location>
        <begin position="7"/>
        <end position="27"/>
    </location>
</feature>
<dbReference type="InterPro" id="IPR036890">
    <property type="entry name" value="HATPase_C_sf"/>
</dbReference>
<gene>
    <name evidence="3" type="ORF">LDX50_25920</name>
</gene>
<accession>A0A9X1HXM0</accession>
<keyword evidence="1" id="KW-0472">Membrane</keyword>
<feature type="transmembrane region" description="Helical" evidence="1">
    <location>
        <begin position="115"/>
        <end position="137"/>
    </location>
</feature>
<evidence type="ECO:0000259" key="2">
    <source>
        <dbReference type="Pfam" id="PF06580"/>
    </source>
</evidence>
<dbReference type="Pfam" id="PF06580">
    <property type="entry name" value="His_kinase"/>
    <property type="match status" value="1"/>
</dbReference>
<dbReference type="PANTHER" id="PTHR34220">
    <property type="entry name" value="SENSOR HISTIDINE KINASE YPDA"/>
    <property type="match status" value="1"/>
</dbReference>
<dbReference type="EMBL" id="JAIXNE010000005">
    <property type="protein sequence ID" value="MCA6078337.1"/>
    <property type="molecule type" value="Genomic_DNA"/>
</dbReference>
<protein>
    <submittedName>
        <fullName evidence="3">Histidine kinase</fullName>
    </submittedName>
</protein>
<evidence type="ECO:0000256" key="1">
    <source>
        <dbReference type="SAM" id="Phobius"/>
    </source>
</evidence>
<feature type="domain" description="Signal transduction histidine kinase internal region" evidence="2">
    <location>
        <begin position="154"/>
        <end position="232"/>
    </location>
</feature>
<dbReference type="Proteomes" id="UP001139409">
    <property type="component" value="Unassembled WGS sequence"/>
</dbReference>
<dbReference type="PANTHER" id="PTHR34220:SF7">
    <property type="entry name" value="SENSOR HISTIDINE KINASE YPDA"/>
    <property type="match status" value="1"/>
</dbReference>
<feature type="transmembrane region" description="Helical" evidence="1">
    <location>
        <begin position="73"/>
        <end position="95"/>
    </location>
</feature>
<dbReference type="AlphaFoldDB" id="A0A9X1HXM0"/>
<keyword evidence="4" id="KW-1185">Reference proteome</keyword>
<reference evidence="3" key="1">
    <citation type="submission" date="2021-09" db="EMBL/GenBank/DDBJ databases">
        <title>Fulvivirga sp. isolated from coastal sediment.</title>
        <authorList>
            <person name="Yu H."/>
        </authorList>
    </citation>
    <scope>NUCLEOTIDE SEQUENCE</scope>
    <source>
        <strain evidence="3">1062</strain>
    </source>
</reference>
<keyword evidence="1" id="KW-1133">Transmembrane helix</keyword>
<dbReference type="SUPFAM" id="SSF55874">
    <property type="entry name" value="ATPase domain of HSP90 chaperone/DNA topoisomerase II/histidine kinase"/>
    <property type="match status" value="1"/>
</dbReference>
<dbReference type="GO" id="GO:0016020">
    <property type="term" value="C:membrane"/>
    <property type="evidence" value="ECO:0007669"/>
    <property type="project" value="InterPro"/>
</dbReference>
<keyword evidence="3" id="KW-0808">Transferase</keyword>
<proteinExistence type="predicted"/>
<keyword evidence="3" id="KW-0418">Kinase</keyword>
<organism evidence="3 4">
    <name type="scientific">Fulvivirga sedimenti</name>
    <dbReference type="NCBI Taxonomy" id="2879465"/>
    <lineage>
        <taxon>Bacteria</taxon>
        <taxon>Pseudomonadati</taxon>
        <taxon>Bacteroidota</taxon>
        <taxon>Cytophagia</taxon>
        <taxon>Cytophagales</taxon>
        <taxon>Fulvivirgaceae</taxon>
        <taxon>Fulvivirga</taxon>
    </lineage>
</organism>
<name>A0A9X1HXM0_9BACT</name>
<dbReference type="InterPro" id="IPR050640">
    <property type="entry name" value="Bact_2-comp_sensor_kinase"/>
</dbReference>
<evidence type="ECO:0000313" key="4">
    <source>
        <dbReference type="Proteomes" id="UP001139409"/>
    </source>
</evidence>
<dbReference type="InterPro" id="IPR010559">
    <property type="entry name" value="Sig_transdc_His_kin_internal"/>
</dbReference>
<dbReference type="Gene3D" id="3.30.565.10">
    <property type="entry name" value="Histidine kinase-like ATPase, C-terminal domain"/>
    <property type="match status" value="1"/>
</dbReference>
<comment type="caution">
    <text evidence="3">The sequence shown here is derived from an EMBL/GenBank/DDBJ whole genome shotgun (WGS) entry which is preliminary data.</text>
</comment>
<evidence type="ECO:0000313" key="3">
    <source>
        <dbReference type="EMBL" id="MCA6078337.1"/>
    </source>
</evidence>